<dbReference type="GO" id="GO:0009055">
    <property type="term" value="F:electron transfer activity"/>
    <property type="evidence" value="ECO:0007669"/>
    <property type="project" value="InterPro"/>
</dbReference>
<evidence type="ECO:0000256" key="1">
    <source>
        <dbReference type="ARBA" id="ARBA00001966"/>
    </source>
</evidence>
<dbReference type="EC" id="1.2.7.5" evidence="10"/>
<organism evidence="10 11">
    <name type="scientific">Methylohalomonas lacus</name>
    <dbReference type="NCBI Taxonomy" id="398773"/>
    <lineage>
        <taxon>Bacteria</taxon>
        <taxon>Pseudomonadati</taxon>
        <taxon>Pseudomonadota</taxon>
        <taxon>Gammaproteobacteria</taxon>
        <taxon>Methylohalomonadales</taxon>
        <taxon>Methylohalomonadaceae</taxon>
        <taxon>Methylohalomonas</taxon>
    </lineage>
</organism>
<dbReference type="Gene3D" id="1.10.569.10">
    <property type="entry name" value="Aldehyde Ferredoxin Oxidoreductase Protein, subunit A, domain 2"/>
    <property type="match status" value="1"/>
</dbReference>
<dbReference type="EMBL" id="JANUCT010000003">
    <property type="protein sequence ID" value="MCS3902565.1"/>
    <property type="molecule type" value="Genomic_DNA"/>
</dbReference>
<dbReference type="GO" id="GO:0046872">
    <property type="term" value="F:metal ion binding"/>
    <property type="evidence" value="ECO:0007669"/>
    <property type="project" value="UniProtKB-KW"/>
</dbReference>
<dbReference type="PANTHER" id="PTHR30038:SF0">
    <property type="entry name" value="TUNGSTEN-CONTAINING ALDEHYDE FERREDOXIN OXIDOREDUCTASE"/>
    <property type="match status" value="1"/>
</dbReference>
<comment type="cofactor">
    <cofactor evidence="1">
        <name>[4Fe-4S] cluster</name>
        <dbReference type="ChEBI" id="CHEBI:49883"/>
    </cofactor>
</comment>
<dbReference type="Proteomes" id="UP001204445">
    <property type="component" value="Unassembled WGS sequence"/>
</dbReference>
<dbReference type="Pfam" id="PF01314">
    <property type="entry name" value="AFOR_C"/>
    <property type="match status" value="1"/>
</dbReference>
<keyword evidence="5 10" id="KW-0560">Oxidoreductase</keyword>
<evidence type="ECO:0000313" key="11">
    <source>
        <dbReference type="Proteomes" id="UP001204445"/>
    </source>
</evidence>
<dbReference type="SMART" id="SM00790">
    <property type="entry name" value="AFOR_N"/>
    <property type="match status" value="1"/>
</dbReference>
<keyword evidence="11" id="KW-1185">Reference proteome</keyword>
<reference evidence="10" key="1">
    <citation type="submission" date="2022-08" db="EMBL/GenBank/DDBJ databases">
        <title>Genomic Encyclopedia of Type Strains, Phase III (KMG-III): the genomes of soil and plant-associated and newly described type strains.</title>
        <authorList>
            <person name="Whitman W."/>
        </authorList>
    </citation>
    <scope>NUCLEOTIDE SEQUENCE</scope>
    <source>
        <strain evidence="10">HMT 1</strain>
    </source>
</reference>
<evidence type="ECO:0000256" key="4">
    <source>
        <dbReference type="ARBA" id="ARBA00022723"/>
    </source>
</evidence>
<feature type="domain" description="Aldehyde ferredoxin oxidoreductase N-terminal" evidence="9">
    <location>
        <begin position="3"/>
        <end position="206"/>
    </location>
</feature>
<dbReference type="Pfam" id="PF02730">
    <property type="entry name" value="AFOR_N"/>
    <property type="match status" value="1"/>
</dbReference>
<dbReference type="GO" id="GO:0033726">
    <property type="term" value="F:aldehyde ferredoxin oxidoreductase activity"/>
    <property type="evidence" value="ECO:0007669"/>
    <property type="project" value="UniProtKB-EC"/>
</dbReference>
<keyword evidence="6" id="KW-0408">Iron</keyword>
<dbReference type="Gene3D" id="1.10.599.10">
    <property type="entry name" value="Aldehyde Ferredoxin Oxidoreductase Protein, subunit A, domain 3"/>
    <property type="match status" value="1"/>
</dbReference>
<dbReference type="InterPro" id="IPR013983">
    <property type="entry name" value="Ald_Fedxn_OxRdtase_N"/>
</dbReference>
<dbReference type="PANTHER" id="PTHR30038">
    <property type="entry name" value="ALDEHYDE FERREDOXIN OXIDOREDUCTASE"/>
    <property type="match status" value="1"/>
</dbReference>
<dbReference type="InterPro" id="IPR013984">
    <property type="entry name" value="Ald_Fedxn_OxRdtase_dom2"/>
</dbReference>
<comment type="caution">
    <text evidence="10">The sequence shown here is derived from an EMBL/GenBank/DDBJ whole genome shotgun (WGS) entry which is preliminary data.</text>
</comment>
<dbReference type="SUPFAM" id="SSF56228">
    <property type="entry name" value="Aldehyde ferredoxin oxidoreductase, N-terminal domain"/>
    <property type="match status" value="1"/>
</dbReference>
<dbReference type="InterPro" id="IPR036021">
    <property type="entry name" value="Tungsten_al_ferr_oxy-like_C"/>
</dbReference>
<evidence type="ECO:0000256" key="3">
    <source>
        <dbReference type="ARBA" id="ARBA00022485"/>
    </source>
</evidence>
<dbReference type="Gene3D" id="3.60.9.10">
    <property type="entry name" value="Aldehyde ferredoxin oxidoreductase, N-terminal domain"/>
    <property type="match status" value="1"/>
</dbReference>
<comment type="cofactor">
    <cofactor evidence="8">
        <name>tungstopterin</name>
        <dbReference type="ChEBI" id="CHEBI:30402"/>
    </cofactor>
</comment>
<gene>
    <name evidence="10" type="ORF">J2T55_000569</name>
</gene>
<dbReference type="InterPro" id="IPR036503">
    <property type="entry name" value="Ald_Fedxn_OxRdtase_N_sf"/>
</dbReference>
<name>A0AAE3HHR3_9GAMM</name>
<dbReference type="SUPFAM" id="SSF48310">
    <property type="entry name" value="Aldehyde ferredoxin oxidoreductase, C-terminal domains"/>
    <property type="match status" value="1"/>
</dbReference>
<dbReference type="RefSeq" id="WP_259054112.1">
    <property type="nucleotide sequence ID" value="NZ_JANUCT010000003.1"/>
</dbReference>
<dbReference type="InterPro" id="IPR051919">
    <property type="entry name" value="W-dependent_AOR"/>
</dbReference>
<dbReference type="AlphaFoldDB" id="A0AAE3HHR3"/>
<proteinExistence type="inferred from homology"/>
<evidence type="ECO:0000256" key="2">
    <source>
        <dbReference type="ARBA" id="ARBA00011032"/>
    </source>
</evidence>
<sequence>MAWTQKVLRINLTDGSIKQEPLNMEWARDYLGQRGLATKYLTEEIDPKCDPLGPDNKFIMTTGPLTGTMSSTGGRYSVVTKSPLTGCVACSNSGGFLGAEMKAAGWDMIIFEGKSPQPVYLYLENEKAELLPADEIMGTSVWAADEWIHKKHQDPLIRVATIGRAAEKGNLYAGVINDLHRAAGRSGVGTVMASKNLKAVAIRGTRGVGNIKDPARFMQAVSDGKKVLHDNAVTGQGLPKYGTQVLMNVINEVGAMPTRNMREVQFEGASNISGEAMHEPRESDGKPNLVTNAGCFGCTIACGRISTIDQGHFSVENKPEYWDASGGLEYEAAWALGSDTGIDDLDALTYVQFLCNEDGIDPITYGATLAAAMEMYEMGAIDKETTGGIELRFGNAEALCRVTELTCRGEGFGIDMGLGSRRLCEKYGHPELSMTVKGQEFPAYDPRGVQGMGLGYATSNRGACHLRGYTVASEIMGIPEKTDPLTTDGKPELVKAFQDMTAAVDSSGLCVFTTFAWTLEDIAPQIDAACEGDWSPDKLLEVGERIWNLERDFNIAAGMTAKDDTLPKRLLKDAAKTGPATGRVNDLDQMLPKYYEVRGWTADGVPTSETRKRFGLKALSA</sequence>
<accession>A0AAE3HHR3</accession>
<dbReference type="GO" id="GO:0051539">
    <property type="term" value="F:4 iron, 4 sulfur cluster binding"/>
    <property type="evidence" value="ECO:0007669"/>
    <property type="project" value="UniProtKB-KW"/>
</dbReference>
<evidence type="ECO:0000259" key="9">
    <source>
        <dbReference type="SMART" id="SM00790"/>
    </source>
</evidence>
<dbReference type="InterPro" id="IPR013985">
    <property type="entry name" value="Ald_Fedxn_OxRdtase_dom3"/>
</dbReference>
<keyword evidence="3" id="KW-0004">4Fe-4S</keyword>
<evidence type="ECO:0000256" key="5">
    <source>
        <dbReference type="ARBA" id="ARBA00023002"/>
    </source>
</evidence>
<evidence type="ECO:0000256" key="7">
    <source>
        <dbReference type="ARBA" id="ARBA00023014"/>
    </source>
</evidence>
<evidence type="ECO:0000256" key="6">
    <source>
        <dbReference type="ARBA" id="ARBA00023004"/>
    </source>
</evidence>
<comment type="similarity">
    <text evidence="2">Belongs to the AOR/FOR family.</text>
</comment>
<dbReference type="InterPro" id="IPR001203">
    <property type="entry name" value="OxRdtase_Ald_Fedxn_C"/>
</dbReference>
<keyword evidence="7" id="KW-0411">Iron-sulfur</keyword>
<evidence type="ECO:0000256" key="8">
    <source>
        <dbReference type="ARBA" id="ARBA00049934"/>
    </source>
</evidence>
<evidence type="ECO:0000313" key="10">
    <source>
        <dbReference type="EMBL" id="MCS3902565.1"/>
    </source>
</evidence>
<protein>
    <submittedName>
        <fullName evidence="10">Aldehyde:ferredoxin oxidoreductase</fullName>
        <ecNumber evidence="10">1.2.7.5</ecNumber>
    </submittedName>
</protein>
<keyword evidence="4" id="KW-0479">Metal-binding</keyword>